<dbReference type="InterPro" id="IPR004797">
    <property type="entry name" value="Competence_ComEC/Rec2"/>
</dbReference>
<dbReference type="AlphaFoldDB" id="C6LGM2"/>
<dbReference type="PANTHER" id="PTHR30619:SF1">
    <property type="entry name" value="RECOMBINATION PROTEIN 2"/>
    <property type="match status" value="1"/>
</dbReference>
<organism evidence="9 10">
    <name type="scientific">Marvinbryantia formatexigens DSM 14469</name>
    <dbReference type="NCBI Taxonomy" id="478749"/>
    <lineage>
        <taxon>Bacteria</taxon>
        <taxon>Bacillati</taxon>
        <taxon>Bacillota</taxon>
        <taxon>Clostridia</taxon>
        <taxon>Lachnospirales</taxon>
        <taxon>Lachnospiraceae</taxon>
        <taxon>Marvinbryantia</taxon>
    </lineage>
</organism>
<dbReference type="PANTHER" id="PTHR30619">
    <property type="entry name" value="DNA INTERNALIZATION/COMPETENCE PROTEIN COMEC/REC2"/>
    <property type="match status" value="1"/>
</dbReference>
<keyword evidence="10" id="KW-1185">Reference proteome</keyword>
<dbReference type="GO" id="GO:0005886">
    <property type="term" value="C:plasma membrane"/>
    <property type="evidence" value="ECO:0007669"/>
    <property type="project" value="UniProtKB-SubCell"/>
</dbReference>
<dbReference type="InterPro" id="IPR025405">
    <property type="entry name" value="DUF4131"/>
</dbReference>
<feature type="transmembrane region" description="Helical" evidence="7">
    <location>
        <begin position="182"/>
        <end position="203"/>
    </location>
</feature>
<evidence type="ECO:0000256" key="1">
    <source>
        <dbReference type="ARBA" id="ARBA00004651"/>
    </source>
</evidence>
<evidence type="ECO:0000256" key="7">
    <source>
        <dbReference type="SAM" id="Phobius"/>
    </source>
</evidence>
<dbReference type="CDD" id="cd07731">
    <property type="entry name" value="ComA-like_MBL-fold"/>
    <property type="match status" value="1"/>
</dbReference>
<dbReference type="NCBIfam" id="TIGR00361">
    <property type="entry name" value="ComEC_Rec2"/>
    <property type="match status" value="1"/>
</dbReference>
<evidence type="ECO:0000256" key="3">
    <source>
        <dbReference type="ARBA" id="ARBA00022692"/>
    </source>
</evidence>
<feature type="region of interest" description="Disordered" evidence="6">
    <location>
        <begin position="1"/>
        <end position="23"/>
    </location>
</feature>
<dbReference type="SUPFAM" id="SSF56281">
    <property type="entry name" value="Metallo-hydrolase/oxidoreductase"/>
    <property type="match status" value="1"/>
</dbReference>
<feature type="transmembrane region" description="Helical" evidence="7">
    <location>
        <begin position="438"/>
        <end position="454"/>
    </location>
</feature>
<name>C6LGM2_9FIRM</name>
<feature type="transmembrane region" description="Helical" evidence="7">
    <location>
        <begin position="209"/>
        <end position="228"/>
    </location>
</feature>
<sequence>MLSGTFRGGTSGEDVRPAPEGDELTVSGTVYRQEFKQNSQRIYLKDISIESQAAGSSQKTSEYKNRIIVYLKEAQKIALGNRVRVSGVCTYLKEQRNPGGFDAKMYYSDMGVGMLLRKAELLWRDDRVYPLRNAISDFRLYARGLLKEAGVEADAGILSAMLLGDKGILDEEIKDLYADTGILHLLAISGLHVSMTGMALFGALRKLRVPFAGAAGVCAAVMAAYACMTGYPVSAVRAVLMFGMFLLAQVTGRTADSATSLALSAAAILLGKRQALHQAGFLLSFGAVGGILLANGWKSRLLKGTTLGMSLGVQIMTLPVTAYFYYQFPLYNVLVNLCVLPLMPFVLGFGMAGIAGAALNREAGRFLLAPAHYLLEAVRILCGKVRLLPLSGIVTGQPELCRLIVYYAALLLLLAFCGKFEKKPGIREKFVKTGKIDLIKCGAAIILLAGIFFVREPRPFSMTFLDVGQGDGCCIRNREHSVWMIDGGSSSEKNLAENCVEPFLKSSGAGRVDYWLISHYDEDHVSALLEILEGYERGLDGRNAAGITIGTLLLPEVDDTPELGQRLLALAEQQDIAVQFVGGGDVIRAGEMTVRVLAPQRGSVYENSNAASVVAAVEYGSFRALFTGDVEGTGEAQLLAEGLSGDVDVLKAAHHGSKNSTPMAFLAQTKPELTVISCGAGNSYGHPHKELLARLEESGSRVARTDLLGAVTVTVSGGGYTVTGHLSP</sequence>
<feature type="transmembrane region" description="Helical" evidence="7">
    <location>
        <begin position="275"/>
        <end position="294"/>
    </location>
</feature>
<evidence type="ECO:0000313" key="9">
    <source>
        <dbReference type="EMBL" id="EET60222.1"/>
    </source>
</evidence>
<evidence type="ECO:0000256" key="2">
    <source>
        <dbReference type="ARBA" id="ARBA00022475"/>
    </source>
</evidence>
<keyword evidence="2" id="KW-1003">Cell membrane</keyword>
<dbReference type="InterPro" id="IPR035681">
    <property type="entry name" value="ComA-like_MBL"/>
</dbReference>
<feature type="transmembrane region" description="Helical" evidence="7">
    <location>
        <begin position="306"/>
        <end position="328"/>
    </location>
</feature>
<evidence type="ECO:0000259" key="8">
    <source>
        <dbReference type="SMART" id="SM00849"/>
    </source>
</evidence>
<dbReference type="eggNOG" id="COG2333">
    <property type="taxonomic scope" value="Bacteria"/>
</dbReference>
<protein>
    <submittedName>
        <fullName evidence="9">DNA internalization competence protein ComEC/Rec2-like protein</fullName>
    </submittedName>
</protein>
<dbReference type="EMBL" id="ACCL02000012">
    <property type="protein sequence ID" value="EET60222.1"/>
    <property type="molecule type" value="Genomic_DNA"/>
</dbReference>
<dbReference type="InterPro" id="IPR001279">
    <property type="entry name" value="Metallo-B-lactamas"/>
</dbReference>
<keyword evidence="4 7" id="KW-1133">Transmembrane helix</keyword>
<proteinExistence type="predicted"/>
<dbReference type="Pfam" id="PF13567">
    <property type="entry name" value="DUF4131"/>
    <property type="match status" value="1"/>
</dbReference>
<evidence type="ECO:0000256" key="6">
    <source>
        <dbReference type="SAM" id="MobiDB-lite"/>
    </source>
</evidence>
<evidence type="ECO:0000256" key="5">
    <source>
        <dbReference type="ARBA" id="ARBA00023136"/>
    </source>
</evidence>
<keyword evidence="3 7" id="KW-0812">Transmembrane</keyword>
<feature type="transmembrane region" description="Helical" evidence="7">
    <location>
        <begin position="400"/>
        <end position="417"/>
    </location>
</feature>
<accession>C6LGM2</accession>
<dbReference type="NCBIfam" id="TIGR00360">
    <property type="entry name" value="ComEC_N-term"/>
    <property type="match status" value="1"/>
</dbReference>
<dbReference type="GO" id="GO:0030420">
    <property type="term" value="P:establishment of competence for transformation"/>
    <property type="evidence" value="ECO:0007669"/>
    <property type="project" value="InterPro"/>
</dbReference>
<dbReference type="Pfam" id="PF00753">
    <property type="entry name" value="Lactamase_B"/>
    <property type="match status" value="1"/>
</dbReference>
<comment type="caution">
    <text evidence="9">The sequence shown here is derived from an EMBL/GenBank/DDBJ whole genome shotgun (WGS) entry which is preliminary data.</text>
</comment>
<evidence type="ECO:0000313" key="10">
    <source>
        <dbReference type="Proteomes" id="UP000005561"/>
    </source>
</evidence>
<evidence type="ECO:0000256" key="4">
    <source>
        <dbReference type="ARBA" id="ARBA00022989"/>
    </source>
</evidence>
<dbReference type="InterPro" id="IPR004477">
    <property type="entry name" value="ComEC_N"/>
</dbReference>
<gene>
    <name evidence="9" type="ORF">BRYFOR_07782</name>
</gene>
<feature type="compositionally biased region" description="Gly residues" evidence="6">
    <location>
        <begin position="1"/>
        <end position="11"/>
    </location>
</feature>
<dbReference type="Gene3D" id="3.60.15.10">
    <property type="entry name" value="Ribonuclease Z/Hydroxyacylglutathione hydrolase-like"/>
    <property type="match status" value="1"/>
</dbReference>
<reference evidence="9" key="1">
    <citation type="submission" date="2009-07" db="EMBL/GenBank/DDBJ databases">
        <authorList>
            <person name="Weinstock G."/>
            <person name="Sodergren E."/>
            <person name="Clifton S."/>
            <person name="Fulton L."/>
            <person name="Fulton B."/>
            <person name="Courtney L."/>
            <person name="Fronick C."/>
            <person name="Harrison M."/>
            <person name="Strong C."/>
            <person name="Farmer C."/>
            <person name="Delahaunty K."/>
            <person name="Markovic C."/>
            <person name="Hall O."/>
            <person name="Minx P."/>
            <person name="Tomlinson C."/>
            <person name="Mitreva M."/>
            <person name="Nelson J."/>
            <person name="Hou S."/>
            <person name="Wollam A."/>
            <person name="Pepin K.H."/>
            <person name="Johnson M."/>
            <person name="Bhonagiri V."/>
            <person name="Nash W.E."/>
            <person name="Warren W."/>
            <person name="Chinwalla A."/>
            <person name="Mardis E.R."/>
            <person name="Wilson R.K."/>
        </authorList>
    </citation>
    <scope>NUCLEOTIDE SEQUENCE [LARGE SCALE GENOMIC DNA]</scope>
    <source>
        <strain evidence="9">DSM 14469</strain>
    </source>
</reference>
<feature type="transmembrane region" description="Helical" evidence="7">
    <location>
        <begin position="334"/>
        <end position="359"/>
    </location>
</feature>
<dbReference type="SMART" id="SM00849">
    <property type="entry name" value="Lactamase_B"/>
    <property type="match status" value="1"/>
</dbReference>
<feature type="domain" description="Metallo-beta-lactamase" evidence="8">
    <location>
        <begin position="469"/>
        <end position="680"/>
    </location>
</feature>
<dbReference type="InterPro" id="IPR052159">
    <property type="entry name" value="Competence_DNA_uptake"/>
</dbReference>
<comment type="subcellular location">
    <subcellularLocation>
        <location evidence="1">Cell membrane</location>
        <topology evidence="1">Multi-pass membrane protein</topology>
    </subcellularLocation>
</comment>
<keyword evidence="5 7" id="KW-0472">Membrane</keyword>
<dbReference type="Pfam" id="PF03772">
    <property type="entry name" value="Competence"/>
    <property type="match status" value="1"/>
</dbReference>
<dbReference type="STRING" id="168384.SAMN05660368_00959"/>
<dbReference type="InterPro" id="IPR036866">
    <property type="entry name" value="RibonucZ/Hydroxyglut_hydro"/>
</dbReference>
<dbReference type="eggNOG" id="COG0658">
    <property type="taxonomic scope" value="Bacteria"/>
</dbReference>
<dbReference type="Proteomes" id="UP000005561">
    <property type="component" value="Unassembled WGS sequence"/>
</dbReference>